<reference evidence="5 6" key="1">
    <citation type="submission" date="2020-02" db="EMBL/GenBank/DDBJ databases">
        <title>Sequencing the genomes of 1000 actinobacteria strains.</title>
        <authorList>
            <person name="Klenk H.-P."/>
        </authorList>
    </citation>
    <scope>NUCLEOTIDE SEQUENCE [LARGE SCALE GENOMIC DNA]</scope>
    <source>
        <strain evidence="5 6">DSM 27960</strain>
    </source>
</reference>
<keyword evidence="2 5" id="KW-0238">DNA-binding</keyword>
<dbReference type="InterPro" id="IPR000835">
    <property type="entry name" value="HTH_MarR-typ"/>
</dbReference>
<dbReference type="InterPro" id="IPR036388">
    <property type="entry name" value="WH-like_DNA-bd_sf"/>
</dbReference>
<dbReference type="Gene3D" id="1.10.10.10">
    <property type="entry name" value="Winged helix-like DNA-binding domain superfamily/Winged helix DNA-binding domain"/>
    <property type="match status" value="1"/>
</dbReference>
<evidence type="ECO:0000256" key="3">
    <source>
        <dbReference type="ARBA" id="ARBA00023163"/>
    </source>
</evidence>
<dbReference type="PANTHER" id="PTHR42756">
    <property type="entry name" value="TRANSCRIPTIONAL REGULATOR, MARR"/>
    <property type="match status" value="1"/>
</dbReference>
<keyword evidence="6" id="KW-1185">Reference proteome</keyword>
<dbReference type="SMART" id="SM00347">
    <property type="entry name" value="HTH_MARR"/>
    <property type="match status" value="1"/>
</dbReference>
<name>A0A7X5QZG6_9MICO</name>
<sequence length="169" mass="17750">MANPAGQRGSSVSPMENPLDYSSAPLAALLEVFTLWGSGGFIERLAQSAGTALDATSIILLTSLSRNGATRPSDLAETLGVGASNVSKMTKRLAELGLVERATDAADARASRIRLTADGLATMRVLVVAGDDMMANILASWPDDQRANLAELLQRFSRDAKAFAAQISE</sequence>
<dbReference type="Proteomes" id="UP000541033">
    <property type="component" value="Unassembled WGS sequence"/>
</dbReference>
<evidence type="ECO:0000256" key="1">
    <source>
        <dbReference type="ARBA" id="ARBA00023015"/>
    </source>
</evidence>
<dbReference type="AlphaFoldDB" id="A0A7X5QZG6"/>
<dbReference type="GO" id="GO:0003700">
    <property type="term" value="F:DNA-binding transcription factor activity"/>
    <property type="evidence" value="ECO:0007669"/>
    <property type="project" value="InterPro"/>
</dbReference>
<keyword evidence="3" id="KW-0804">Transcription</keyword>
<dbReference type="PROSITE" id="PS50995">
    <property type="entry name" value="HTH_MARR_2"/>
    <property type="match status" value="1"/>
</dbReference>
<evidence type="ECO:0000313" key="5">
    <source>
        <dbReference type="EMBL" id="NIH52848.1"/>
    </source>
</evidence>
<protein>
    <submittedName>
        <fullName evidence="5">DNA-binding MarR family transcriptional regulator</fullName>
    </submittedName>
</protein>
<comment type="caution">
    <text evidence="5">The sequence shown here is derived from an EMBL/GenBank/DDBJ whole genome shotgun (WGS) entry which is preliminary data.</text>
</comment>
<evidence type="ECO:0000259" key="4">
    <source>
        <dbReference type="PROSITE" id="PS50995"/>
    </source>
</evidence>
<dbReference type="EMBL" id="JAAMOX010000001">
    <property type="protein sequence ID" value="NIH52848.1"/>
    <property type="molecule type" value="Genomic_DNA"/>
</dbReference>
<evidence type="ECO:0000313" key="6">
    <source>
        <dbReference type="Proteomes" id="UP000541033"/>
    </source>
</evidence>
<dbReference type="SUPFAM" id="SSF46785">
    <property type="entry name" value="Winged helix' DNA-binding domain"/>
    <property type="match status" value="1"/>
</dbReference>
<feature type="domain" description="HTH marR-type" evidence="4">
    <location>
        <begin position="23"/>
        <end position="158"/>
    </location>
</feature>
<accession>A0A7X5QZG6</accession>
<organism evidence="5 6">
    <name type="scientific">Lysinibacter cavernae</name>
    <dbReference type="NCBI Taxonomy" id="1640652"/>
    <lineage>
        <taxon>Bacteria</taxon>
        <taxon>Bacillati</taxon>
        <taxon>Actinomycetota</taxon>
        <taxon>Actinomycetes</taxon>
        <taxon>Micrococcales</taxon>
        <taxon>Microbacteriaceae</taxon>
        <taxon>Lysinibacter</taxon>
    </lineage>
</organism>
<dbReference type="Pfam" id="PF01047">
    <property type="entry name" value="MarR"/>
    <property type="match status" value="1"/>
</dbReference>
<dbReference type="GO" id="GO:0003677">
    <property type="term" value="F:DNA binding"/>
    <property type="evidence" value="ECO:0007669"/>
    <property type="project" value="UniProtKB-KW"/>
</dbReference>
<dbReference type="InterPro" id="IPR036390">
    <property type="entry name" value="WH_DNA-bd_sf"/>
</dbReference>
<dbReference type="PRINTS" id="PR00598">
    <property type="entry name" value="HTHMARR"/>
</dbReference>
<gene>
    <name evidence="5" type="ORF">FHX76_000716</name>
</gene>
<keyword evidence="1" id="KW-0805">Transcription regulation</keyword>
<proteinExistence type="predicted"/>
<dbReference type="PANTHER" id="PTHR42756:SF1">
    <property type="entry name" value="TRANSCRIPTIONAL REPRESSOR OF EMRAB OPERON"/>
    <property type="match status" value="1"/>
</dbReference>
<dbReference type="RefSeq" id="WP_167147984.1">
    <property type="nucleotide sequence ID" value="NZ_JAAMOX010000001.1"/>
</dbReference>
<evidence type="ECO:0000256" key="2">
    <source>
        <dbReference type="ARBA" id="ARBA00023125"/>
    </source>
</evidence>